<gene>
    <name evidence="2" type="ORF">FIBRA_01969</name>
</gene>
<dbReference type="Proteomes" id="UP000006352">
    <property type="component" value="Unassembled WGS sequence"/>
</dbReference>
<evidence type="ECO:0000313" key="2">
    <source>
        <dbReference type="EMBL" id="CCL99944.1"/>
    </source>
</evidence>
<dbReference type="HOGENOM" id="CLU_045011_3_0_1"/>
<evidence type="ECO:0000313" key="3">
    <source>
        <dbReference type="Proteomes" id="UP000006352"/>
    </source>
</evidence>
<dbReference type="RefSeq" id="XP_012179227.1">
    <property type="nucleotide sequence ID" value="XM_012323837.1"/>
</dbReference>
<evidence type="ECO:0008006" key="4">
    <source>
        <dbReference type="Google" id="ProtNLM"/>
    </source>
</evidence>
<dbReference type="InterPro" id="IPR023214">
    <property type="entry name" value="HAD_sf"/>
</dbReference>
<dbReference type="PRINTS" id="PR00413">
    <property type="entry name" value="HADHALOGNASE"/>
</dbReference>
<dbReference type="Gene3D" id="1.10.150.240">
    <property type="entry name" value="Putative phosphatase, domain 2"/>
    <property type="match status" value="1"/>
</dbReference>
<dbReference type="EMBL" id="HE796958">
    <property type="protein sequence ID" value="CCL99944.1"/>
    <property type="molecule type" value="Genomic_DNA"/>
</dbReference>
<dbReference type="InParanoid" id="J4H1J9"/>
<dbReference type="Pfam" id="PF00702">
    <property type="entry name" value="Hydrolase"/>
    <property type="match status" value="1"/>
</dbReference>
<dbReference type="OrthoDB" id="2363873at2759"/>
<evidence type="ECO:0000256" key="1">
    <source>
        <dbReference type="ARBA" id="ARBA00022801"/>
    </source>
</evidence>
<dbReference type="SUPFAM" id="SSF56784">
    <property type="entry name" value="HAD-like"/>
    <property type="match status" value="1"/>
</dbReference>
<dbReference type="NCBIfam" id="TIGR01493">
    <property type="entry name" value="HAD-SF-IA-v2"/>
    <property type="match status" value="1"/>
</dbReference>
<dbReference type="InterPro" id="IPR023198">
    <property type="entry name" value="PGP-like_dom2"/>
</dbReference>
<proteinExistence type="predicted"/>
<dbReference type="Gene3D" id="3.40.50.1000">
    <property type="entry name" value="HAD superfamily/HAD-like"/>
    <property type="match status" value="1"/>
</dbReference>
<dbReference type="GeneID" id="24094855"/>
<dbReference type="PANTHER" id="PTHR43316:SF3">
    <property type="entry name" value="HALOACID DEHALOGENASE, TYPE II (AFU_ORTHOLOGUE AFUA_2G07750)-RELATED"/>
    <property type="match status" value="1"/>
</dbReference>
<dbReference type="SFLD" id="SFLDS00003">
    <property type="entry name" value="Haloacid_Dehalogenase"/>
    <property type="match status" value="1"/>
</dbReference>
<organism evidence="2 3">
    <name type="scientific">Fibroporia radiculosa</name>
    <dbReference type="NCBI Taxonomy" id="599839"/>
    <lineage>
        <taxon>Eukaryota</taxon>
        <taxon>Fungi</taxon>
        <taxon>Dikarya</taxon>
        <taxon>Basidiomycota</taxon>
        <taxon>Agaricomycotina</taxon>
        <taxon>Agaricomycetes</taxon>
        <taxon>Polyporales</taxon>
        <taxon>Fibroporiaceae</taxon>
        <taxon>Fibroporia</taxon>
    </lineage>
</organism>
<dbReference type="STRING" id="599839.J4H1J9"/>
<protein>
    <recommendedName>
        <fullName evidence="4">Haloacid dehalogenase</fullName>
    </recommendedName>
</protein>
<dbReference type="GO" id="GO:0016791">
    <property type="term" value="F:phosphatase activity"/>
    <property type="evidence" value="ECO:0007669"/>
    <property type="project" value="UniProtKB-ARBA"/>
</dbReference>
<keyword evidence="3" id="KW-1185">Reference proteome</keyword>
<sequence>MSGLRGVKAFVFDVFGTVVDWRSSVVKQLRESTEGKVATGQIDWDDFASEWRAGYYKLTNHIANGGEGPSTIDEMYYQILNSMLDTPRWEQLAKLWNEQERRELVLFWHRLDGISLPHMPFHFLHCDPRVPTGWPDATKGLYALKAHAIIGTLSNGNVRLLVDMAKHADLPWDVVFAGDILGSYKPNPKMYLGALQYLALQPHECAMVAAHIYDLRAAASHGMKTVYIPRLGEDQSLETAPRSKQDGGEVDIIVNSLVELAEVWVQDNRHV</sequence>
<dbReference type="InterPro" id="IPR006439">
    <property type="entry name" value="HAD-SF_hydro_IA"/>
</dbReference>
<accession>J4H1J9</accession>
<keyword evidence="1" id="KW-0378">Hydrolase</keyword>
<dbReference type="InterPro" id="IPR051540">
    <property type="entry name" value="S-2-haloacid_dehalogenase"/>
</dbReference>
<dbReference type="AlphaFoldDB" id="J4H1J9"/>
<name>J4H1J9_9APHY</name>
<dbReference type="PANTHER" id="PTHR43316">
    <property type="entry name" value="HYDROLASE, HALOACID DELAHOGENASE-RELATED"/>
    <property type="match status" value="1"/>
</dbReference>
<dbReference type="SFLD" id="SFLDG01129">
    <property type="entry name" value="C1.5:_HAD__Beta-PGM__Phosphata"/>
    <property type="match status" value="1"/>
</dbReference>
<reference evidence="2 3" key="1">
    <citation type="journal article" date="2012" name="Appl. Environ. Microbiol.">
        <title>Short-read sequencing for genomic analysis of the brown rot fungus Fibroporia radiculosa.</title>
        <authorList>
            <person name="Tang J.D."/>
            <person name="Perkins A.D."/>
            <person name="Sonstegard T.S."/>
            <person name="Schroeder S.G."/>
            <person name="Burgess S.C."/>
            <person name="Diehl S.V."/>
        </authorList>
    </citation>
    <scope>NUCLEOTIDE SEQUENCE [LARGE SCALE GENOMIC DNA]</scope>
    <source>
        <strain evidence="2 3">TFFH 294</strain>
    </source>
</reference>
<dbReference type="InterPro" id="IPR036412">
    <property type="entry name" value="HAD-like_sf"/>
</dbReference>